<dbReference type="PANTHER" id="PTHR44942:SF4">
    <property type="entry name" value="METHYLTRANSFERASE TYPE 11 DOMAIN-CONTAINING PROTEIN"/>
    <property type="match status" value="1"/>
</dbReference>
<organism evidence="5 7">
    <name type="scientific">Cercospora beticola</name>
    <name type="common">Sugarbeet leaf spot fungus</name>
    <dbReference type="NCBI Taxonomy" id="122368"/>
    <lineage>
        <taxon>Eukaryota</taxon>
        <taxon>Fungi</taxon>
        <taxon>Dikarya</taxon>
        <taxon>Ascomycota</taxon>
        <taxon>Pezizomycotina</taxon>
        <taxon>Dothideomycetes</taxon>
        <taxon>Dothideomycetidae</taxon>
        <taxon>Mycosphaerellales</taxon>
        <taxon>Mycosphaerellaceae</taxon>
        <taxon>Cercospora</taxon>
    </lineage>
</organism>
<proteinExistence type="inferred from homology"/>
<sequence>MAAANKPSELNARAQNGFAKSSLYDQHRPAYSATVVQYLLEQLRVADKKHATIVDLAAGTGKFTEALAARHEDFRIIAVEPHEQMRQVLESKKLKGVIVVDGMSDNMPTLQDGSVDAVTVAQSFHWFANMDSLREIHRVLQPHGALGLIWNAEVYNSPKDQQALSAWEGKLRDLNWAVAEETGDQEPRFRHMEWKKIFDDQVKKTPLSLLVASDDQLFSLPIAEHTEPFEVTLTAERAWERFATLGHIAVLEGDLLEKTKKTFMDIINAPDVEKDTEGNATLHGAAHAFWTTKIPAEGRESLTGVSRPEHDRTAE</sequence>
<feature type="domain" description="Methyltransferase type 11" evidence="4">
    <location>
        <begin position="54"/>
        <end position="146"/>
    </location>
</feature>
<evidence type="ECO:0000256" key="1">
    <source>
        <dbReference type="ARBA" id="ARBA00008361"/>
    </source>
</evidence>
<name>A0A2G5HDF1_CERBT</name>
<evidence type="ECO:0000259" key="4">
    <source>
        <dbReference type="Pfam" id="PF08241"/>
    </source>
</evidence>
<reference evidence="5 7" key="1">
    <citation type="submission" date="2015-10" db="EMBL/GenBank/DDBJ databases">
        <title>The cercosporin biosynthetic gene cluster was horizontally transferred to several fungal lineages and shown to be expanded in Cercospora beticola based on microsynteny with recipient genomes.</title>
        <authorList>
            <person name="De Jonge R."/>
            <person name="Ebert M.K."/>
            <person name="Suttle J.C."/>
            <person name="Jurick Ii W.M."/>
            <person name="Secor G.A."/>
            <person name="Thomma B.P."/>
            <person name="Van De Peer Y."/>
            <person name="Bolton M.D."/>
        </authorList>
    </citation>
    <scope>NUCLEOTIDE SEQUENCE [LARGE SCALE GENOMIC DNA]</scope>
    <source>
        <strain evidence="5 7">09-40</strain>
    </source>
</reference>
<dbReference type="CDD" id="cd02440">
    <property type="entry name" value="AdoMet_MTases"/>
    <property type="match status" value="1"/>
</dbReference>
<dbReference type="OrthoDB" id="10027013at2759"/>
<evidence type="ECO:0000313" key="5">
    <source>
        <dbReference type="EMBL" id="PIA90577.1"/>
    </source>
</evidence>
<gene>
    <name evidence="5" type="ORF">CB0940_11290</name>
    <name evidence="6" type="ORF">RHO25_012790</name>
</gene>
<accession>A0A2G5HDF1</accession>
<dbReference type="Gene3D" id="3.40.50.150">
    <property type="entry name" value="Vaccinia Virus protein VP39"/>
    <property type="match status" value="1"/>
</dbReference>
<dbReference type="AlphaFoldDB" id="A0A2G5HDF1"/>
<dbReference type="InterPro" id="IPR051052">
    <property type="entry name" value="Diverse_substrate_MTase"/>
</dbReference>
<evidence type="ECO:0000313" key="6">
    <source>
        <dbReference type="EMBL" id="WPB08126.1"/>
    </source>
</evidence>
<evidence type="ECO:0000313" key="7">
    <source>
        <dbReference type="Proteomes" id="UP000230605"/>
    </source>
</evidence>
<dbReference type="PANTHER" id="PTHR44942">
    <property type="entry name" value="METHYLTRANSF_11 DOMAIN-CONTAINING PROTEIN"/>
    <property type="match status" value="1"/>
</dbReference>
<reference evidence="6 8" key="2">
    <citation type="submission" date="2023-09" db="EMBL/GenBank/DDBJ databases">
        <title>Complete-Gapless Cercospora beticola genome.</title>
        <authorList>
            <person name="Wyatt N.A."/>
            <person name="Spanner R.E."/>
            <person name="Bolton M.D."/>
        </authorList>
    </citation>
    <scope>NUCLEOTIDE SEQUENCE [LARGE SCALE GENOMIC DNA]</scope>
    <source>
        <strain evidence="6">Cb09-40</strain>
    </source>
</reference>
<dbReference type="EMBL" id="LKMD01000107">
    <property type="protein sequence ID" value="PIA90577.1"/>
    <property type="molecule type" value="Genomic_DNA"/>
</dbReference>
<dbReference type="Proteomes" id="UP001302367">
    <property type="component" value="Chromosome 9"/>
</dbReference>
<dbReference type="EMBL" id="CP134192">
    <property type="protein sequence ID" value="WPB08126.1"/>
    <property type="molecule type" value="Genomic_DNA"/>
</dbReference>
<dbReference type="GO" id="GO:0032259">
    <property type="term" value="P:methylation"/>
    <property type="evidence" value="ECO:0007669"/>
    <property type="project" value="UniProtKB-KW"/>
</dbReference>
<dbReference type="InterPro" id="IPR013216">
    <property type="entry name" value="Methyltransf_11"/>
</dbReference>
<keyword evidence="8" id="KW-1185">Reference proteome</keyword>
<dbReference type="InterPro" id="IPR029063">
    <property type="entry name" value="SAM-dependent_MTases_sf"/>
</dbReference>
<dbReference type="SUPFAM" id="SSF53335">
    <property type="entry name" value="S-adenosyl-L-methionine-dependent methyltransferases"/>
    <property type="match status" value="1"/>
</dbReference>
<evidence type="ECO:0000256" key="3">
    <source>
        <dbReference type="ARBA" id="ARBA00022679"/>
    </source>
</evidence>
<dbReference type="Proteomes" id="UP000230605">
    <property type="component" value="Chromosome 9"/>
</dbReference>
<comment type="similarity">
    <text evidence="1">Belongs to the methyltransferase superfamily.</text>
</comment>
<keyword evidence="3 5" id="KW-0808">Transferase</keyword>
<evidence type="ECO:0000313" key="8">
    <source>
        <dbReference type="Proteomes" id="UP001302367"/>
    </source>
</evidence>
<protein>
    <submittedName>
        <fullName evidence="5">Putative methyltransferase</fullName>
    </submittedName>
</protein>
<dbReference type="GO" id="GO:0008757">
    <property type="term" value="F:S-adenosylmethionine-dependent methyltransferase activity"/>
    <property type="evidence" value="ECO:0007669"/>
    <property type="project" value="InterPro"/>
</dbReference>
<evidence type="ECO:0000256" key="2">
    <source>
        <dbReference type="ARBA" id="ARBA00022603"/>
    </source>
</evidence>
<dbReference type="Pfam" id="PF08241">
    <property type="entry name" value="Methyltransf_11"/>
    <property type="match status" value="1"/>
</dbReference>
<keyword evidence="2 5" id="KW-0489">Methyltransferase</keyword>